<keyword evidence="1" id="KW-0689">Ribosomal protein</keyword>
<dbReference type="GO" id="GO:0006412">
    <property type="term" value="P:translation"/>
    <property type="evidence" value="ECO:0007669"/>
    <property type="project" value="InterPro"/>
</dbReference>
<gene>
    <name evidence="1" type="ORF">B1B_03614</name>
</gene>
<accession>T1CUQ3</accession>
<dbReference type="InterPro" id="IPR036789">
    <property type="entry name" value="Ribosomal_uL6-like_a/b-dom_sf"/>
</dbReference>
<reference evidence="1" key="1">
    <citation type="submission" date="2013-08" db="EMBL/GenBank/DDBJ databases">
        <authorList>
            <person name="Mendez C."/>
            <person name="Richter M."/>
            <person name="Ferrer M."/>
            <person name="Sanchez J."/>
        </authorList>
    </citation>
    <scope>NUCLEOTIDE SEQUENCE</scope>
</reference>
<feature type="non-terminal residue" evidence="1">
    <location>
        <position position="96"/>
    </location>
</feature>
<protein>
    <submittedName>
        <fullName evidence="1">50S ribosomal protein L6P</fullName>
    </submittedName>
</protein>
<dbReference type="EMBL" id="AUZY01002230">
    <property type="protein sequence ID" value="EQD72694.1"/>
    <property type="molecule type" value="Genomic_DNA"/>
</dbReference>
<dbReference type="Gene3D" id="3.90.930.12">
    <property type="entry name" value="Ribosomal protein L6, alpha-beta domain"/>
    <property type="match status" value="1"/>
</dbReference>
<keyword evidence="1" id="KW-0687">Ribonucleoprotein</keyword>
<dbReference type="GO" id="GO:0005840">
    <property type="term" value="C:ribosome"/>
    <property type="evidence" value="ECO:0007669"/>
    <property type="project" value="UniProtKB-KW"/>
</dbReference>
<reference evidence="1" key="2">
    <citation type="journal article" date="2014" name="ISME J.">
        <title>Microbial stratification in low pH oxic and suboxic macroscopic growths along an acid mine drainage.</title>
        <authorList>
            <person name="Mendez-Garcia C."/>
            <person name="Mesa V."/>
            <person name="Sprenger R.R."/>
            <person name="Richter M."/>
            <person name="Diez M.S."/>
            <person name="Solano J."/>
            <person name="Bargiela R."/>
            <person name="Golyshina O.V."/>
            <person name="Manteca A."/>
            <person name="Ramos J.L."/>
            <person name="Gallego J.R."/>
            <person name="Llorente I."/>
            <person name="Martins Dos Santos V.A."/>
            <person name="Jensen O.N."/>
            <person name="Pelaez A.I."/>
            <person name="Sanchez J."/>
            <person name="Ferrer M."/>
        </authorList>
    </citation>
    <scope>NUCLEOTIDE SEQUENCE</scope>
</reference>
<comment type="caution">
    <text evidence="1">The sequence shown here is derived from an EMBL/GenBank/DDBJ whole genome shotgun (WGS) entry which is preliminary data.</text>
</comment>
<dbReference type="AlphaFoldDB" id="T1CUQ3"/>
<proteinExistence type="predicted"/>
<evidence type="ECO:0000313" key="1">
    <source>
        <dbReference type="EMBL" id="EQD72694.1"/>
    </source>
</evidence>
<dbReference type="SUPFAM" id="SSF56053">
    <property type="entry name" value="Ribosomal protein L6"/>
    <property type="match status" value="1"/>
</dbReference>
<organism evidence="1">
    <name type="scientific">mine drainage metagenome</name>
    <dbReference type="NCBI Taxonomy" id="410659"/>
    <lineage>
        <taxon>unclassified sequences</taxon>
        <taxon>metagenomes</taxon>
        <taxon>ecological metagenomes</taxon>
    </lineage>
</organism>
<dbReference type="GO" id="GO:0003735">
    <property type="term" value="F:structural constituent of ribosome"/>
    <property type="evidence" value="ECO:0007669"/>
    <property type="project" value="InterPro"/>
</dbReference>
<dbReference type="GO" id="GO:0019843">
    <property type="term" value="F:rRNA binding"/>
    <property type="evidence" value="ECO:0007669"/>
    <property type="project" value="InterPro"/>
</dbReference>
<sequence length="96" mass="10016">MSTETTEAVIEVPAGVRLEVHPGLIQAKGPLGQIVRPFPSDALDLVVADGKATLTLKLPPGRKQSRSLLATWAAHLKNLVGGLTLGVEAKMKVVAA</sequence>
<name>T1CUQ3_9ZZZZ</name>